<dbReference type="EMBL" id="CABFPH010000031">
    <property type="protein sequence ID" value="VUD71963.1"/>
    <property type="molecule type" value="Genomic_DNA"/>
</dbReference>
<keyword evidence="2" id="KW-1185">Reference proteome</keyword>
<gene>
    <name evidence="1" type="ORF">MET9862_02555</name>
</gene>
<dbReference type="SUPFAM" id="SSF47226">
    <property type="entry name" value="Histidine-containing phosphotransfer domain, HPT domain"/>
    <property type="match status" value="1"/>
</dbReference>
<protein>
    <recommendedName>
        <fullName evidence="3">HPt domain-containing protein</fullName>
    </recommendedName>
</protein>
<accession>A0A509EFJ2</accession>
<dbReference type="InterPro" id="IPR036641">
    <property type="entry name" value="HPT_dom_sf"/>
</dbReference>
<dbReference type="Gene3D" id="1.20.120.160">
    <property type="entry name" value="HPT domain"/>
    <property type="match status" value="1"/>
</dbReference>
<dbReference type="RefSeq" id="WP_142583327.1">
    <property type="nucleotide sequence ID" value="NZ_CABFPH010000031.1"/>
</dbReference>
<proteinExistence type="predicted"/>
<dbReference type="Proteomes" id="UP000410984">
    <property type="component" value="Unassembled WGS sequence"/>
</dbReference>
<evidence type="ECO:0008006" key="3">
    <source>
        <dbReference type="Google" id="ProtNLM"/>
    </source>
</evidence>
<evidence type="ECO:0000313" key="1">
    <source>
        <dbReference type="EMBL" id="VUD71963.1"/>
    </source>
</evidence>
<dbReference type="GO" id="GO:0000160">
    <property type="term" value="P:phosphorelay signal transduction system"/>
    <property type="evidence" value="ECO:0007669"/>
    <property type="project" value="InterPro"/>
</dbReference>
<dbReference type="OrthoDB" id="7997265at2"/>
<evidence type="ECO:0000313" key="2">
    <source>
        <dbReference type="Proteomes" id="UP000410984"/>
    </source>
</evidence>
<organism evidence="1 2">
    <name type="scientific">Methylobacterium symbioticum</name>
    <dbReference type="NCBI Taxonomy" id="2584084"/>
    <lineage>
        <taxon>Bacteria</taxon>
        <taxon>Pseudomonadati</taxon>
        <taxon>Pseudomonadota</taxon>
        <taxon>Alphaproteobacteria</taxon>
        <taxon>Hyphomicrobiales</taxon>
        <taxon>Methylobacteriaceae</taxon>
        <taxon>Methylobacterium</taxon>
    </lineage>
</organism>
<name>A0A509EFJ2_9HYPH</name>
<reference evidence="1 2" key="1">
    <citation type="submission" date="2019-06" db="EMBL/GenBank/DDBJ databases">
        <authorList>
            <person name="Rodrigo-Torres L."/>
            <person name="Arahal R. D."/>
            <person name="Lucena T."/>
        </authorList>
    </citation>
    <scope>NUCLEOTIDE SEQUENCE [LARGE SCALE GENOMIC DNA]</scope>
    <source>
        <strain evidence="1 2">SB0023/3</strain>
    </source>
</reference>
<sequence length="119" mass="12747">MPEETDGTDPVWDRSVYGEVVDLLGPVRTGEALGLFEAHLRAGLALVRTVPADGERLAREAHGLVAMAGMLGFTDLSGASRRLMEHDRSEAPDREVRDLEVAAARALASLHQIPHTGPA</sequence>
<dbReference type="AlphaFoldDB" id="A0A509EFJ2"/>